<feature type="signal peptide" evidence="1">
    <location>
        <begin position="1"/>
        <end position="18"/>
    </location>
</feature>
<evidence type="ECO:0000313" key="4">
    <source>
        <dbReference type="Proteomes" id="UP000555411"/>
    </source>
</evidence>
<accession>A0A842I3J8</accession>
<dbReference type="InterPro" id="IPR003646">
    <property type="entry name" value="SH3-like_bac-type"/>
</dbReference>
<sequence>MLRLLTLSALLLAGAAHAQDQMAVTAWTDLNLRAGPGPVYPIVAVIPAQTAVSVGGCLAEQSWCQVTFDGQTGWASGDYLTVVENNAPVAIYPNRDRFKLKTTTYDGDTAGNATAGGAIGAVAGALIAGPIGAAVGGAVGAASGAASTPETTVTTYVRDNPVDPIYLEGEVVTGASLPETVTLRPVPETTYSYAYINGVPVLVENGQRRIIYIVR</sequence>
<keyword evidence="4" id="KW-1185">Reference proteome</keyword>
<proteinExistence type="predicted"/>
<evidence type="ECO:0000259" key="2">
    <source>
        <dbReference type="PROSITE" id="PS51781"/>
    </source>
</evidence>
<dbReference type="InterPro" id="IPR009642">
    <property type="entry name" value="DUF1236"/>
</dbReference>
<evidence type="ECO:0000313" key="3">
    <source>
        <dbReference type="EMBL" id="MBC2834276.1"/>
    </source>
</evidence>
<organism evidence="3 4">
    <name type="scientific">Paragemmobacter straminiformis</name>
    <dbReference type="NCBI Taxonomy" id="2045119"/>
    <lineage>
        <taxon>Bacteria</taxon>
        <taxon>Pseudomonadati</taxon>
        <taxon>Pseudomonadota</taxon>
        <taxon>Alphaproteobacteria</taxon>
        <taxon>Rhodobacterales</taxon>
        <taxon>Paracoccaceae</taxon>
        <taxon>Paragemmobacter</taxon>
    </lineage>
</organism>
<comment type="caution">
    <text evidence="3">The sequence shown here is derived from an EMBL/GenBank/DDBJ whole genome shotgun (WGS) entry which is preliminary data.</text>
</comment>
<keyword evidence="1" id="KW-0732">Signal</keyword>
<dbReference type="Gene3D" id="2.30.30.40">
    <property type="entry name" value="SH3 Domains"/>
    <property type="match status" value="1"/>
</dbReference>
<reference evidence="3 4" key="1">
    <citation type="journal article" date="2017" name="Int. J. Syst. Evol. Microbiol.">
        <title>Gemmobacter straminiformis sp. nov., isolated from an artificial fountain.</title>
        <authorList>
            <person name="Kang J.Y."/>
            <person name="Kim M.J."/>
            <person name="Chun J."/>
            <person name="Son K.P."/>
            <person name="Jahng K.Y."/>
        </authorList>
    </citation>
    <scope>NUCLEOTIDE SEQUENCE [LARGE SCALE GENOMIC DNA]</scope>
    <source>
        <strain evidence="3 4">CAM-8</strain>
    </source>
</reference>
<dbReference type="Pfam" id="PF08239">
    <property type="entry name" value="SH3_3"/>
    <property type="match status" value="1"/>
</dbReference>
<dbReference type="SMART" id="SM00287">
    <property type="entry name" value="SH3b"/>
    <property type="match status" value="1"/>
</dbReference>
<gene>
    <name evidence="3" type="ORF">H7F16_02080</name>
</gene>
<dbReference type="Proteomes" id="UP000555411">
    <property type="component" value="Unassembled WGS sequence"/>
</dbReference>
<feature type="chain" id="PRO_5032508320" evidence="1">
    <location>
        <begin position="19"/>
        <end position="215"/>
    </location>
</feature>
<dbReference type="AlphaFoldDB" id="A0A842I3J8"/>
<dbReference type="Pfam" id="PF06823">
    <property type="entry name" value="DUF1236"/>
    <property type="match status" value="1"/>
</dbReference>
<protein>
    <submittedName>
        <fullName evidence="3">DUF1236 domain-containing protein</fullName>
    </submittedName>
</protein>
<name>A0A842I3J8_9RHOB</name>
<evidence type="ECO:0000256" key="1">
    <source>
        <dbReference type="SAM" id="SignalP"/>
    </source>
</evidence>
<dbReference type="EMBL" id="JACLQD010000001">
    <property type="protein sequence ID" value="MBC2834276.1"/>
    <property type="molecule type" value="Genomic_DNA"/>
</dbReference>
<dbReference type="RefSeq" id="WP_185795891.1">
    <property type="nucleotide sequence ID" value="NZ_JACLQD010000001.1"/>
</dbReference>
<feature type="domain" description="SH3b" evidence="2">
    <location>
        <begin position="19"/>
        <end position="84"/>
    </location>
</feature>
<dbReference type="PROSITE" id="PS51781">
    <property type="entry name" value="SH3B"/>
    <property type="match status" value="1"/>
</dbReference>